<feature type="compositionally biased region" description="Basic and acidic residues" evidence="1">
    <location>
        <begin position="93"/>
        <end position="104"/>
    </location>
</feature>
<comment type="caution">
    <text evidence="3">The sequence shown here is derived from an EMBL/GenBank/DDBJ whole genome shotgun (WGS) entry which is preliminary data.</text>
</comment>
<evidence type="ECO:0000256" key="2">
    <source>
        <dbReference type="SAM" id="Phobius"/>
    </source>
</evidence>
<protein>
    <submittedName>
        <fullName evidence="3">Uncharacterized protein</fullName>
    </submittedName>
</protein>
<dbReference type="AlphaFoldDB" id="K1UFS5"/>
<gene>
    <name evidence="3" type="ORF">LEA_03034</name>
</gene>
<feature type="transmembrane region" description="Helical" evidence="2">
    <location>
        <begin position="6"/>
        <end position="24"/>
    </location>
</feature>
<proteinExistence type="predicted"/>
<keyword evidence="2" id="KW-0472">Membrane</keyword>
<feature type="non-terminal residue" evidence="3">
    <location>
        <position position="192"/>
    </location>
</feature>
<keyword evidence="2" id="KW-0812">Transmembrane</keyword>
<feature type="region of interest" description="Disordered" evidence="1">
    <location>
        <begin position="156"/>
        <end position="192"/>
    </location>
</feature>
<accession>K1UFS5</accession>
<name>K1UFS5_9ZZZZ</name>
<organism evidence="3">
    <name type="scientific">human gut metagenome</name>
    <dbReference type="NCBI Taxonomy" id="408170"/>
    <lineage>
        <taxon>unclassified sequences</taxon>
        <taxon>metagenomes</taxon>
        <taxon>organismal metagenomes</taxon>
    </lineage>
</organism>
<dbReference type="EMBL" id="AJWY01002031">
    <property type="protein sequence ID" value="EKC78874.1"/>
    <property type="molecule type" value="Genomic_DNA"/>
</dbReference>
<evidence type="ECO:0000256" key="1">
    <source>
        <dbReference type="SAM" id="MobiDB-lite"/>
    </source>
</evidence>
<feature type="region of interest" description="Disordered" evidence="1">
    <location>
        <begin position="31"/>
        <end position="108"/>
    </location>
</feature>
<keyword evidence="2" id="KW-1133">Transmembrane helix</keyword>
<evidence type="ECO:0000313" key="3">
    <source>
        <dbReference type="EMBL" id="EKC78874.1"/>
    </source>
</evidence>
<sequence>MPGILIGMILPCIIILAFLIFKIISIRKADGDEDTYQEDEEEDGSGGEFEGFNGKPVKSRSTSPLFNPEEDINPGDDFERKKSSIAQNFGRKPAADKKRSEHMDQTVPKAAVERFKAAVDEKPNAPVMRKSTLVPENANPDVSEKLAAIKAALSQKNENQDVNAQKAVEPDISGRTSAFKAVKPQQQNSGVS</sequence>
<reference evidence="3" key="1">
    <citation type="journal article" date="2013" name="Environ. Microbiol.">
        <title>Microbiota from the distal guts of lean and obese adolescents exhibit partial functional redundancy besides clear differences in community structure.</title>
        <authorList>
            <person name="Ferrer M."/>
            <person name="Ruiz A."/>
            <person name="Lanza F."/>
            <person name="Haange S.B."/>
            <person name="Oberbach A."/>
            <person name="Till H."/>
            <person name="Bargiela R."/>
            <person name="Campoy C."/>
            <person name="Segura M.T."/>
            <person name="Richter M."/>
            <person name="von Bergen M."/>
            <person name="Seifert J."/>
            <person name="Suarez A."/>
        </authorList>
    </citation>
    <scope>NUCLEOTIDE SEQUENCE</scope>
</reference>
<feature type="compositionally biased region" description="Acidic residues" evidence="1">
    <location>
        <begin position="31"/>
        <end position="45"/>
    </location>
</feature>